<reference evidence="2 3" key="1">
    <citation type="submission" date="2010-10" db="EMBL/GenBank/DDBJ databases">
        <authorList>
            <person name="Muzny D."/>
            <person name="Qin X."/>
            <person name="Deng J."/>
            <person name="Jiang H."/>
            <person name="Liu Y."/>
            <person name="Qu J."/>
            <person name="Song X.-Z."/>
            <person name="Zhang L."/>
            <person name="Thornton R."/>
            <person name="Coyle M."/>
            <person name="Francisco L."/>
            <person name="Jackson L."/>
            <person name="Javaid M."/>
            <person name="Korchina V."/>
            <person name="Kovar C."/>
            <person name="Mata R."/>
            <person name="Mathew T."/>
            <person name="Ngo R."/>
            <person name="Nguyen L."/>
            <person name="Nguyen N."/>
            <person name="Okwuonu G."/>
            <person name="Ongeri F."/>
            <person name="Pham C."/>
            <person name="Simmons D."/>
            <person name="Wilczek-Boney K."/>
            <person name="Hale W."/>
            <person name="Jakkamsetti A."/>
            <person name="Pham P."/>
            <person name="Ruth R."/>
            <person name="San Lucas F."/>
            <person name="Warren J."/>
            <person name="Zhang J."/>
            <person name="Zhao Z."/>
            <person name="Zhou C."/>
            <person name="Zhu D."/>
            <person name="Lee S."/>
            <person name="Bess C."/>
            <person name="Blankenburg K."/>
            <person name="Forbes L."/>
            <person name="Fu Q."/>
            <person name="Gubbala S."/>
            <person name="Hirani K."/>
            <person name="Jayaseelan J.C."/>
            <person name="Lara F."/>
            <person name="Munidasa M."/>
            <person name="Palculict T."/>
            <person name="Patil S."/>
            <person name="Pu L.-L."/>
            <person name="Saada N."/>
            <person name="Tang L."/>
            <person name="Weissenberger G."/>
            <person name="Zhu Y."/>
            <person name="Hemphill L."/>
            <person name="Shang Y."/>
            <person name="Youmans B."/>
            <person name="Ayvaz T."/>
            <person name="Ross M."/>
            <person name="Santibanez J."/>
            <person name="Aqrawi P."/>
            <person name="Gross S."/>
            <person name="Joshi V."/>
            <person name="Fowler G."/>
            <person name="Nazareth L."/>
            <person name="Reid J."/>
            <person name="Worley K."/>
            <person name="Petrosino J."/>
            <person name="Highlander S."/>
            <person name="Gibbs R."/>
        </authorList>
    </citation>
    <scope>NUCLEOTIDE SEQUENCE [LARGE SCALE GENOMIC DNA]</scope>
    <source>
        <strain evidence="2 3">F0287</strain>
    </source>
</reference>
<dbReference type="AlphaFoldDB" id="E4MS92"/>
<dbReference type="eggNOG" id="COG2318">
    <property type="taxonomic scope" value="Bacteria"/>
</dbReference>
<proteinExistence type="predicted"/>
<comment type="caution">
    <text evidence="2">The sequence shown here is derived from an EMBL/GenBank/DDBJ whole genome shotgun (WGS) entry which is preliminary data.</text>
</comment>
<dbReference type="EMBL" id="AEOH01000035">
    <property type="protein sequence ID" value="EFS97422.1"/>
    <property type="molecule type" value="Genomic_DNA"/>
</dbReference>
<organism evidence="2 3">
    <name type="scientific">Capnocytophaga ochracea F0287</name>
    <dbReference type="NCBI Taxonomy" id="873517"/>
    <lineage>
        <taxon>Bacteria</taxon>
        <taxon>Pseudomonadati</taxon>
        <taxon>Bacteroidota</taxon>
        <taxon>Flavobacteriia</taxon>
        <taxon>Flavobacteriales</taxon>
        <taxon>Flavobacteriaceae</taxon>
        <taxon>Capnocytophaga</taxon>
    </lineage>
</organism>
<feature type="domain" description="DinB-like" evidence="1">
    <location>
        <begin position="15"/>
        <end position="150"/>
    </location>
</feature>
<protein>
    <recommendedName>
        <fullName evidence="1">DinB-like domain-containing protein</fullName>
    </recommendedName>
</protein>
<dbReference type="HOGENOM" id="CLU_125425_0_0_10"/>
<dbReference type="Gene3D" id="1.20.120.450">
    <property type="entry name" value="dinb family like domain"/>
    <property type="match status" value="1"/>
</dbReference>
<evidence type="ECO:0000313" key="2">
    <source>
        <dbReference type="EMBL" id="EFS97422.1"/>
    </source>
</evidence>
<name>E4MS92_CAPOC</name>
<accession>E4MS92</accession>
<sequence>MILIFKYMKEVFTLYRKLRERQLKLLNSFTPEELAIIPAGFKNNILWNLAHCVVTQQNYCYANSDLPTYLTPEFVERYRKGTIPDGHIPTSAEIEELKDLLISTVNWLETDYQKGIFKHYNHYVTGIEYELNTIEEAIYFNISHEGVHLGSVLALKCAITGSKK</sequence>
<dbReference type="InterPro" id="IPR024775">
    <property type="entry name" value="DinB-like"/>
</dbReference>
<evidence type="ECO:0000259" key="1">
    <source>
        <dbReference type="Pfam" id="PF12867"/>
    </source>
</evidence>
<dbReference type="Proteomes" id="UP000005391">
    <property type="component" value="Unassembled WGS sequence"/>
</dbReference>
<dbReference type="Pfam" id="PF12867">
    <property type="entry name" value="DinB_2"/>
    <property type="match status" value="1"/>
</dbReference>
<gene>
    <name evidence="2" type="ORF">HMPREF1977_1252</name>
</gene>
<evidence type="ECO:0000313" key="3">
    <source>
        <dbReference type="Proteomes" id="UP000005391"/>
    </source>
</evidence>
<dbReference type="SUPFAM" id="SSF109854">
    <property type="entry name" value="DinB/YfiT-like putative metalloenzymes"/>
    <property type="match status" value="1"/>
</dbReference>
<dbReference type="InterPro" id="IPR034660">
    <property type="entry name" value="DinB/YfiT-like"/>
</dbReference>